<comment type="caution">
    <text evidence="2">The sequence shown here is derived from an EMBL/GenBank/DDBJ whole genome shotgun (WGS) entry which is preliminary data.</text>
</comment>
<feature type="region of interest" description="Disordered" evidence="1">
    <location>
        <begin position="33"/>
        <end position="100"/>
    </location>
</feature>
<organism evidence="2 3">
    <name type="scientific">Thalassiosira oceanica</name>
    <name type="common">Marine diatom</name>
    <dbReference type="NCBI Taxonomy" id="159749"/>
    <lineage>
        <taxon>Eukaryota</taxon>
        <taxon>Sar</taxon>
        <taxon>Stramenopiles</taxon>
        <taxon>Ochrophyta</taxon>
        <taxon>Bacillariophyta</taxon>
        <taxon>Coscinodiscophyceae</taxon>
        <taxon>Thalassiosirophycidae</taxon>
        <taxon>Thalassiosirales</taxon>
        <taxon>Thalassiosiraceae</taxon>
        <taxon>Thalassiosira</taxon>
    </lineage>
</organism>
<feature type="region of interest" description="Disordered" evidence="1">
    <location>
        <begin position="124"/>
        <end position="160"/>
    </location>
</feature>
<proteinExistence type="predicted"/>
<feature type="non-terminal residue" evidence="2">
    <location>
        <position position="160"/>
    </location>
</feature>
<name>K0TAI2_THAOC</name>
<keyword evidence="3" id="KW-1185">Reference proteome</keyword>
<sequence length="160" mass="17329">MAEIGASDVRVEEVEEEDGDYVIVDLTEEEYGRAVRYGGSGYSSGGRGKGKTKDERNKDEATTQNYYGDGEPTGSPSPTAAHGGWRGDSHGGDDDEECYDVSSVYHEPSWTEDGRRRLVHHVVYRPAGGSYHRGGKSDKSDKGGKGGDPRDSFGHRNDPG</sequence>
<feature type="compositionally biased region" description="Basic and acidic residues" evidence="1">
    <location>
        <begin position="51"/>
        <end position="61"/>
    </location>
</feature>
<feature type="region of interest" description="Disordered" evidence="1">
    <location>
        <begin position="1"/>
        <end position="20"/>
    </location>
</feature>
<accession>K0TAI2</accession>
<reference evidence="2 3" key="1">
    <citation type="journal article" date="2012" name="Genome Biol.">
        <title>Genome and low-iron response of an oceanic diatom adapted to chronic iron limitation.</title>
        <authorList>
            <person name="Lommer M."/>
            <person name="Specht M."/>
            <person name="Roy A.S."/>
            <person name="Kraemer L."/>
            <person name="Andreson R."/>
            <person name="Gutowska M.A."/>
            <person name="Wolf J."/>
            <person name="Bergner S.V."/>
            <person name="Schilhabel M.B."/>
            <person name="Klostermeier U.C."/>
            <person name="Beiko R.G."/>
            <person name="Rosenstiel P."/>
            <person name="Hippler M."/>
            <person name="Laroche J."/>
        </authorList>
    </citation>
    <scope>NUCLEOTIDE SEQUENCE [LARGE SCALE GENOMIC DNA]</scope>
    <source>
        <strain evidence="2 3">CCMP1005</strain>
    </source>
</reference>
<dbReference type="Proteomes" id="UP000266841">
    <property type="component" value="Unassembled WGS sequence"/>
</dbReference>
<dbReference type="EMBL" id="AGNL01012961">
    <property type="protein sequence ID" value="EJK67527.1"/>
    <property type="molecule type" value="Genomic_DNA"/>
</dbReference>
<evidence type="ECO:0000313" key="2">
    <source>
        <dbReference type="EMBL" id="EJK67527.1"/>
    </source>
</evidence>
<protein>
    <submittedName>
        <fullName evidence="2">Uncharacterized protein</fullName>
    </submittedName>
</protein>
<dbReference type="AlphaFoldDB" id="K0TAI2"/>
<evidence type="ECO:0000256" key="1">
    <source>
        <dbReference type="SAM" id="MobiDB-lite"/>
    </source>
</evidence>
<feature type="compositionally biased region" description="Basic and acidic residues" evidence="1">
    <location>
        <begin position="135"/>
        <end position="160"/>
    </location>
</feature>
<feature type="compositionally biased region" description="Gly residues" evidence="1">
    <location>
        <begin position="38"/>
        <end position="47"/>
    </location>
</feature>
<gene>
    <name evidence="2" type="ORF">THAOC_11422</name>
</gene>
<evidence type="ECO:0000313" key="3">
    <source>
        <dbReference type="Proteomes" id="UP000266841"/>
    </source>
</evidence>